<organism evidence="2 3">
    <name type="scientific">Mya arenaria</name>
    <name type="common">Soft-shell clam</name>
    <dbReference type="NCBI Taxonomy" id="6604"/>
    <lineage>
        <taxon>Eukaryota</taxon>
        <taxon>Metazoa</taxon>
        <taxon>Spiralia</taxon>
        <taxon>Lophotrochozoa</taxon>
        <taxon>Mollusca</taxon>
        <taxon>Bivalvia</taxon>
        <taxon>Autobranchia</taxon>
        <taxon>Heteroconchia</taxon>
        <taxon>Euheterodonta</taxon>
        <taxon>Imparidentia</taxon>
        <taxon>Neoheterodontei</taxon>
        <taxon>Myida</taxon>
        <taxon>Myoidea</taxon>
        <taxon>Myidae</taxon>
        <taxon>Mya</taxon>
    </lineage>
</organism>
<dbReference type="EMBL" id="CP111017">
    <property type="protein sequence ID" value="WAR08170.1"/>
    <property type="molecule type" value="Genomic_DNA"/>
</dbReference>
<protein>
    <recommendedName>
        <fullName evidence="4">Secreted protein</fullName>
    </recommendedName>
</protein>
<reference evidence="2" key="1">
    <citation type="submission" date="2022-11" db="EMBL/GenBank/DDBJ databases">
        <title>Centuries of genome instability and evolution in soft-shell clam transmissible cancer (bioRxiv).</title>
        <authorList>
            <person name="Hart S.F.M."/>
            <person name="Yonemitsu M.A."/>
            <person name="Giersch R.M."/>
            <person name="Beal B.F."/>
            <person name="Arriagada G."/>
            <person name="Davis B.W."/>
            <person name="Ostrander E.A."/>
            <person name="Goff S.P."/>
            <person name="Metzger M.J."/>
        </authorList>
    </citation>
    <scope>NUCLEOTIDE SEQUENCE</scope>
    <source>
        <strain evidence="2">MELC-2E11</strain>
        <tissue evidence="2">Siphon/mantle</tissue>
    </source>
</reference>
<name>A0ABY7EGE6_MYAAR</name>
<proteinExistence type="predicted"/>
<feature type="region of interest" description="Disordered" evidence="1">
    <location>
        <begin position="77"/>
        <end position="106"/>
    </location>
</feature>
<evidence type="ECO:0000256" key="1">
    <source>
        <dbReference type="SAM" id="MobiDB-lite"/>
    </source>
</evidence>
<accession>A0ABY7EGE6</accession>
<keyword evidence="3" id="KW-1185">Reference proteome</keyword>
<evidence type="ECO:0000313" key="3">
    <source>
        <dbReference type="Proteomes" id="UP001164746"/>
    </source>
</evidence>
<dbReference type="Proteomes" id="UP001164746">
    <property type="component" value="Chromosome 6"/>
</dbReference>
<evidence type="ECO:0008006" key="4">
    <source>
        <dbReference type="Google" id="ProtNLM"/>
    </source>
</evidence>
<evidence type="ECO:0000313" key="2">
    <source>
        <dbReference type="EMBL" id="WAR08170.1"/>
    </source>
</evidence>
<gene>
    <name evidence="2" type="ORF">MAR_018128</name>
</gene>
<sequence>MASSLLFFCGGWGDIVINLGCCPIAKTSTLGVTTYYDRPVKAIALQRSDVIVMSVIQITVSHSNSLTRQRFVPAEVSSNVTPVGSTPTARAMSNTEKQQHSGGSCR</sequence>